<dbReference type="GeneID" id="17036673"/>
<dbReference type="SMART" id="SM00028">
    <property type="entry name" value="TPR"/>
    <property type="match status" value="5"/>
</dbReference>
<dbReference type="STRING" id="574566.I0YK25"/>
<dbReference type="Gene3D" id="1.25.40.10">
    <property type="entry name" value="Tetratricopeptide repeat domain"/>
    <property type="match status" value="1"/>
</dbReference>
<gene>
    <name evidence="3" type="ORF">COCSUDRAFT_45207</name>
</gene>
<dbReference type="Pfam" id="PF13181">
    <property type="entry name" value="TPR_8"/>
    <property type="match status" value="1"/>
</dbReference>
<evidence type="ECO:0000256" key="1">
    <source>
        <dbReference type="ARBA" id="ARBA00022803"/>
    </source>
</evidence>
<dbReference type="GO" id="GO:0045842">
    <property type="term" value="P:positive regulation of mitotic metaphase/anaphase transition"/>
    <property type="evidence" value="ECO:0007669"/>
    <property type="project" value="TreeGrafter"/>
</dbReference>
<dbReference type="SUPFAM" id="SSF48452">
    <property type="entry name" value="TPR-like"/>
    <property type="match status" value="2"/>
</dbReference>
<name>I0YK25_COCSC</name>
<dbReference type="Proteomes" id="UP000007264">
    <property type="component" value="Unassembled WGS sequence"/>
</dbReference>
<dbReference type="Pfam" id="PF13432">
    <property type="entry name" value="TPR_16"/>
    <property type="match status" value="2"/>
</dbReference>
<dbReference type="PANTHER" id="PTHR12558:SF36">
    <property type="entry name" value="ANAPHASE-PROMOTING COMPLEX SUBUNIT 7"/>
    <property type="match status" value="1"/>
</dbReference>
<evidence type="ECO:0000313" key="4">
    <source>
        <dbReference type="Proteomes" id="UP000007264"/>
    </source>
</evidence>
<dbReference type="KEGG" id="csl:COCSUDRAFT_45207"/>
<comment type="caution">
    <text evidence="3">The sequence shown here is derived from an EMBL/GenBank/DDBJ whole genome shotgun (WGS) entry which is preliminary data.</text>
</comment>
<dbReference type="GO" id="GO:0051301">
    <property type="term" value="P:cell division"/>
    <property type="evidence" value="ECO:0007669"/>
    <property type="project" value="TreeGrafter"/>
</dbReference>
<keyword evidence="4" id="KW-1185">Reference proteome</keyword>
<evidence type="ECO:0000313" key="3">
    <source>
        <dbReference type="EMBL" id="EIE18744.1"/>
    </source>
</evidence>
<dbReference type="EMBL" id="AGSI01000022">
    <property type="protein sequence ID" value="EIE18744.1"/>
    <property type="molecule type" value="Genomic_DNA"/>
</dbReference>
<dbReference type="eggNOG" id="KOG1174">
    <property type="taxonomic scope" value="Eukaryota"/>
</dbReference>
<dbReference type="RefSeq" id="XP_005643288.1">
    <property type="nucleotide sequence ID" value="XM_005643231.1"/>
</dbReference>
<dbReference type="PANTHER" id="PTHR12558">
    <property type="entry name" value="CELL DIVISION CYCLE 16,23,27"/>
    <property type="match status" value="1"/>
</dbReference>
<dbReference type="AlphaFoldDB" id="I0YK25"/>
<reference evidence="3 4" key="1">
    <citation type="journal article" date="2012" name="Genome Biol.">
        <title>The genome of the polar eukaryotic microalga coccomyxa subellipsoidea reveals traits of cold adaptation.</title>
        <authorList>
            <person name="Blanc G."/>
            <person name="Agarkova I."/>
            <person name="Grimwood J."/>
            <person name="Kuo A."/>
            <person name="Brueggeman A."/>
            <person name="Dunigan D."/>
            <person name="Gurnon J."/>
            <person name="Ladunga I."/>
            <person name="Lindquist E."/>
            <person name="Lucas S."/>
            <person name="Pangilinan J."/>
            <person name="Proschold T."/>
            <person name="Salamov A."/>
            <person name="Schmutz J."/>
            <person name="Weeks D."/>
            <person name="Yamada T."/>
            <person name="Claverie J.M."/>
            <person name="Grigoriev I."/>
            <person name="Van Etten J."/>
            <person name="Lomsadze A."/>
            <person name="Borodovsky M."/>
        </authorList>
    </citation>
    <scope>NUCLEOTIDE SEQUENCE [LARGE SCALE GENOMIC DNA]</scope>
    <source>
        <strain evidence="3 4">C-169</strain>
    </source>
</reference>
<dbReference type="InterPro" id="IPR019734">
    <property type="entry name" value="TPR_rpt"/>
</dbReference>
<dbReference type="GO" id="GO:0016567">
    <property type="term" value="P:protein ubiquitination"/>
    <property type="evidence" value="ECO:0007669"/>
    <property type="project" value="TreeGrafter"/>
</dbReference>
<proteinExistence type="predicted"/>
<dbReference type="OrthoDB" id="308440at2759"/>
<accession>I0YK25</accession>
<protein>
    <submittedName>
        <fullName evidence="3">TPR-like protein</fullName>
    </submittedName>
</protein>
<evidence type="ECO:0000256" key="2">
    <source>
        <dbReference type="SAM" id="MobiDB-lite"/>
    </source>
</evidence>
<dbReference type="InterPro" id="IPR011990">
    <property type="entry name" value="TPR-like_helical_dom_sf"/>
</dbReference>
<organism evidence="3 4">
    <name type="scientific">Coccomyxa subellipsoidea (strain C-169)</name>
    <name type="common">Green microalga</name>
    <dbReference type="NCBI Taxonomy" id="574566"/>
    <lineage>
        <taxon>Eukaryota</taxon>
        <taxon>Viridiplantae</taxon>
        <taxon>Chlorophyta</taxon>
        <taxon>core chlorophytes</taxon>
        <taxon>Trebouxiophyceae</taxon>
        <taxon>Trebouxiophyceae incertae sedis</taxon>
        <taxon>Coccomyxaceae</taxon>
        <taxon>Coccomyxa</taxon>
        <taxon>Coccomyxa subellipsoidea</taxon>
    </lineage>
</organism>
<dbReference type="GO" id="GO:0005680">
    <property type="term" value="C:anaphase-promoting complex"/>
    <property type="evidence" value="ECO:0007669"/>
    <property type="project" value="TreeGrafter"/>
</dbReference>
<feature type="region of interest" description="Disordered" evidence="2">
    <location>
        <begin position="573"/>
        <end position="619"/>
    </location>
</feature>
<sequence>MEELRNRITHLMENELYSSAEILVLLADALSGMKEYKRALGRGRGSQPELRVKVAQCCTDLLMYSDALAELEAIEKPARTLKVHSSMACLYKRLGKKAAAVAAYQECLRLCPYAVEALKALTEMDCSPPDLVALMPKSQAEGAADSSERQADLEGCIHIMVCGYAALAASDYAAAAVHFTSLTGLLPDNLHALLSAAQALAGKGDTSAALSLYLRSRALDPSNAEGMDRYALLLRDRGDRSELSRLWQDLRGCAGGRPETFVAGSAYWEANGDSAQAMQSVQEGLEQFPSDQLLNIQRGHLLMRGNDALAATKCFNLALGPPIEMAAFNGLVAAYLQLKWHKEALRVAESATKVAPHSAQGLVLMGRVQAAKGCPQDARQCFEKAVRSDPKCAQASIALADIHRRAGQPQQAIEVLKQQMLTVSSEELQLHLAHAYRDYGSAAAYPQYAPSLQMAMMMYQAVLSQNPGCSDAKQGIQTLEQVLSAAQRSSVYPPPPPPGPIPEHLRVPQHVPKPGTATDATLLAQDPPAAPLTIAEAPAAGVPAVSRYTTPAEAAAPARAAVPTSLGAAAPWYPTPGPGISVWSPPAADRLAATPPPPVRRKVTPQGRLWRDLPPPTPV</sequence>
<keyword evidence="1" id="KW-0802">TPR repeat</keyword>